<dbReference type="InterPro" id="IPR055127">
    <property type="entry name" value="YEATS2_3HBD"/>
</dbReference>
<name>A0AAV6UHI7_9ARAC</name>
<proteinExistence type="predicted"/>
<dbReference type="PROSITE" id="PS51037">
    <property type="entry name" value="YEATS"/>
    <property type="match status" value="1"/>
</dbReference>
<feature type="compositionally biased region" description="Polar residues" evidence="3">
    <location>
        <begin position="401"/>
        <end position="414"/>
    </location>
</feature>
<gene>
    <name evidence="5" type="ORF">JTE90_024427</name>
</gene>
<accession>A0AAV6UHI7</accession>
<dbReference type="Proteomes" id="UP000827092">
    <property type="component" value="Unassembled WGS sequence"/>
</dbReference>
<dbReference type="AlphaFoldDB" id="A0AAV6UHI7"/>
<keyword evidence="1 2" id="KW-0539">Nucleus</keyword>
<dbReference type="PANTHER" id="PTHR23195">
    <property type="entry name" value="YEATS DOMAIN"/>
    <property type="match status" value="1"/>
</dbReference>
<dbReference type="Pfam" id="PF03366">
    <property type="entry name" value="YEATS"/>
    <property type="match status" value="1"/>
</dbReference>
<evidence type="ECO:0000256" key="1">
    <source>
        <dbReference type="ARBA" id="ARBA00023242"/>
    </source>
</evidence>
<dbReference type="Pfam" id="PF22951">
    <property type="entry name" value="3HBD"/>
    <property type="match status" value="1"/>
</dbReference>
<dbReference type="InterPro" id="IPR038704">
    <property type="entry name" value="YEAST_sf"/>
</dbReference>
<keyword evidence="6" id="KW-1185">Reference proteome</keyword>
<evidence type="ECO:0000259" key="4">
    <source>
        <dbReference type="PROSITE" id="PS51037"/>
    </source>
</evidence>
<reference evidence="5 6" key="1">
    <citation type="journal article" date="2022" name="Nat. Ecol. Evol.">
        <title>A masculinizing supergene underlies an exaggerated male reproductive morph in a spider.</title>
        <authorList>
            <person name="Hendrickx F."/>
            <person name="De Corte Z."/>
            <person name="Sonet G."/>
            <person name="Van Belleghem S.M."/>
            <person name="Kostlbacher S."/>
            <person name="Vangestel C."/>
        </authorList>
    </citation>
    <scope>NUCLEOTIDE SEQUENCE [LARGE SCALE GENOMIC DNA]</scope>
    <source>
        <strain evidence="5">W744_W776</strain>
    </source>
</reference>
<evidence type="ECO:0000256" key="3">
    <source>
        <dbReference type="SAM" id="MobiDB-lite"/>
    </source>
</evidence>
<dbReference type="GO" id="GO:0005634">
    <property type="term" value="C:nucleus"/>
    <property type="evidence" value="ECO:0007669"/>
    <property type="project" value="UniProtKB-SubCell"/>
</dbReference>
<feature type="compositionally biased region" description="Basic and acidic residues" evidence="3">
    <location>
        <begin position="415"/>
        <end position="427"/>
    </location>
</feature>
<dbReference type="GO" id="GO:0006355">
    <property type="term" value="P:regulation of DNA-templated transcription"/>
    <property type="evidence" value="ECO:0007669"/>
    <property type="project" value="InterPro"/>
</dbReference>
<dbReference type="InterPro" id="IPR055129">
    <property type="entry name" value="YEATS_dom"/>
</dbReference>
<comment type="subcellular location">
    <subcellularLocation>
        <location evidence="2">Nucleus</location>
    </subcellularLocation>
</comment>
<comment type="caution">
    <text evidence="5">The sequence shown here is derived from an EMBL/GenBank/DDBJ whole genome shotgun (WGS) entry which is preliminary data.</text>
</comment>
<sequence length="882" mass="98801">MADVLFICIVVKQIQVFYNKNAFILSNHKQLVNVSYKVNKGSYSDFTLNLKMAAKRVLHQDPEYDAIPAELQDKRIKLMEDNVRKQTKKKIENIINTNFGQEKNSKEAEIEAVDETLYECRSTLDRLRACAVTQYYANLGQEQTSSDNTMPSIHPTVKKYLGKSPKYMSTDSGFTENSRETIGESSSSETSCKIPLSNLSSSFMLNRKTNAASPFLSPSKDISSRAPRFKTKTKIVIGNISKFIPLWQRDETDQSTHKWMIYVRGDRNSPNIETFVQKVRFLLHPSYRPTDIVEICNPPFHLDKRGWGEFPVRVQLYFHDPRNKPVDIIHNLKLDKTFTGLQTLGAETVVELQLFKADANCTSILPTLPSAASFSHESNLHSSSNHVSVKMELDIDSEASVESSNINVLPSNDKSSNKPDKLPEENNSHVLTNGTISHESSSTSSDIETNVKSNSVVSGNGPLPNDTVSSTKPTLKNNTVLNGLSNNTYFKCTDKSGRILLVPQTSIVCIKPPHSTSKTTVIAKVNNSPNVKNAVNNVKKPLQSYILKVLPMNSKVEKKTAKVEKSATSVNSKVKLNNDNSDKSNITAIVSASPKKPSWEQEISDIKLEYYKSFVEVLKRVCKVFPLVKEGVDRSIFPFCAPTLEDFLRWNIGKQRACEWRRAGLVRKTLLTLFRKHNLPYLTEDCVWSRCKIMSWCRKNGFVPMTSEKMTLLPEPKWSGVELCSVSSADDLISSLKHEDLSSRPYTPEEEEIEILEDIDVKPSISKKNLKLHPISYLPPLHEASSYIKEVSKQIGIDIKPIPIESSVHGPGVEEMILAACRGLATDILRASVNAGYNRVGGQLCPEEITVSDVYSAIKDTPQFDFLTNSHLGVPKEDRGDT</sequence>
<dbReference type="InterPro" id="IPR005033">
    <property type="entry name" value="YEATS"/>
</dbReference>
<dbReference type="Gene3D" id="2.60.40.1970">
    <property type="entry name" value="YEATS domain"/>
    <property type="match status" value="1"/>
</dbReference>
<evidence type="ECO:0000313" key="6">
    <source>
        <dbReference type="Proteomes" id="UP000827092"/>
    </source>
</evidence>
<evidence type="ECO:0000256" key="2">
    <source>
        <dbReference type="PROSITE-ProRule" id="PRU00376"/>
    </source>
</evidence>
<feature type="region of interest" description="Disordered" evidence="3">
    <location>
        <begin position="169"/>
        <end position="191"/>
    </location>
</feature>
<feature type="domain" description="YEATS" evidence="4">
    <location>
        <begin position="225"/>
        <end position="407"/>
    </location>
</feature>
<dbReference type="CDD" id="cd16907">
    <property type="entry name" value="YEATS_YEATS2_like"/>
    <property type="match status" value="1"/>
</dbReference>
<organism evidence="5 6">
    <name type="scientific">Oedothorax gibbosus</name>
    <dbReference type="NCBI Taxonomy" id="931172"/>
    <lineage>
        <taxon>Eukaryota</taxon>
        <taxon>Metazoa</taxon>
        <taxon>Ecdysozoa</taxon>
        <taxon>Arthropoda</taxon>
        <taxon>Chelicerata</taxon>
        <taxon>Arachnida</taxon>
        <taxon>Araneae</taxon>
        <taxon>Araneomorphae</taxon>
        <taxon>Entelegynae</taxon>
        <taxon>Araneoidea</taxon>
        <taxon>Linyphiidae</taxon>
        <taxon>Erigoninae</taxon>
        <taxon>Oedothorax</taxon>
    </lineage>
</organism>
<protein>
    <recommendedName>
        <fullName evidence="4">YEATS domain-containing protein</fullName>
    </recommendedName>
</protein>
<feature type="compositionally biased region" description="Low complexity" evidence="3">
    <location>
        <begin position="435"/>
        <end position="448"/>
    </location>
</feature>
<dbReference type="EMBL" id="JAFNEN010000431">
    <property type="protein sequence ID" value="KAG8183118.1"/>
    <property type="molecule type" value="Genomic_DNA"/>
</dbReference>
<feature type="region of interest" description="Disordered" evidence="3">
    <location>
        <begin position="401"/>
        <end position="474"/>
    </location>
</feature>
<evidence type="ECO:0000313" key="5">
    <source>
        <dbReference type="EMBL" id="KAG8183118.1"/>
    </source>
</evidence>